<evidence type="ECO:0008006" key="3">
    <source>
        <dbReference type="Google" id="ProtNLM"/>
    </source>
</evidence>
<organism evidence="1 2">
    <name type="scientific">Caerostris extrusa</name>
    <name type="common">Bark spider</name>
    <name type="synonym">Caerostris bankana</name>
    <dbReference type="NCBI Taxonomy" id="172846"/>
    <lineage>
        <taxon>Eukaryota</taxon>
        <taxon>Metazoa</taxon>
        <taxon>Ecdysozoa</taxon>
        <taxon>Arthropoda</taxon>
        <taxon>Chelicerata</taxon>
        <taxon>Arachnida</taxon>
        <taxon>Araneae</taxon>
        <taxon>Araneomorphae</taxon>
        <taxon>Entelegynae</taxon>
        <taxon>Araneoidea</taxon>
        <taxon>Araneidae</taxon>
        <taxon>Caerostris</taxon>
    </lineage>
</organism>
<keyword evidence="2" id="KW-1185">Reference proteome</keyword>
<dbReference type="Proteomes" id="UP001054945">
    <property type="component" value="Unassembled WGS sequence"/>
</dbReference>
<evidence type="ECO:0000313" key="2">
    <source>
        <dbReference type="Proteomes" id="UP001054945"/>
    </source>
</evidence>
<dbReference type="EMBL" id="BPLR01018893">
    <property type="protein sequence ID" value="GIZ03024.1"/>
    <property type="molecule type" value="Genomic_DNA"/>
</dbReference>
<comment type="caution">
    <text evidence="1">The sequence shown here is derived from an EMBL/GenBank/DDBJ whole genome shotgun (WGS) entry which is preliminary data.</text>
</comment>
<reference evidence="1 2" key="1">
    <citation type="submission" date="2021-06" db="EMBL/GenBank/DDBJ databases">
        <title>Caerostris extrusa draft genome.</title>
        <authorList>
            <person name="Kono N."/>
            <person name="Arakawa K."/>
        </authorList>
    </citation>
    <scope>NUCLEOTIDE SEQUENCE [LARGE SCALE GENOMIC DNA]</scope>
</reference>
<dbReference type="AlphaFoldDB" id="A0AAV4YA22"/>
<sequence>MMAIEKEVAPLPIKLILDFISGIPRRGTVNRKPIDICSLLKYLSLLLYAETPARENFKRNDPRLLK</sequence>
<proteinExistence type="predicted"/>
<accession>A0AAV4YA22</accession>
<evidence type="ECO:0000313" key="1">
    <source>
        <dbReference type="EMBL" id="GIZ03024.1"/>
    </source>
</evidence>
<name>A0AAV4YA22_CAEEX</name>
<protein>
    <recommendedName>
        <fullName evidence="3">Transposase</fullName>
    </recommendedName>
</protein>
<gene>
    <name evidence="1" type="ORF">CEXT_438191</name>
</gene>